<evidence type="ECO:0000256" key="1">
    <source>
        <dbReference type="SAM" id="MobiDB-lite"/>
    </source>
</evidence>
<keyword evidence="3" id="KW-1185">Reference proteome</keyword>
<feature type="region of interest" description="Disordered" evidence="1">
    <location>
        <begin position="1"/>
        <end position="112"/>
    </location>
</feature>
<evidence type="ECO:0000313" key="2">
    <source>
        <dbReference type="EMBL" id="PIO63597.1"/>
    </source>
</evidence>
<feature type="compositionally biased region" description="Low complexity" evidence="1">
    <location>
        <begin position="8"/>
        <end position="19"/>
    </location>
</feature>
<proteinExistence type="predicted"/>
<feature type="compositionally biased region" description="Acidic residues" evidence="1">
    <location>
        <begin position="44"/>
        <end position="57"/>
    </location>
</feature>
<evidence type="ECO:0000313" key="3">
    <source>
        <dbReference type="Proteomes" id="UP000230423"/>
    </source>
</evidence>
<gene>
    <name evidence="2" type="ORF">TELCIR_14798</name>
</gene>
<dbReference type="OrthoDB" id="10555355at2759"/>
<dbReference type="EMBL" id="KZ350736">
    <property type="protein sequence ID" value="PIO63597.1"/>
    <property type="molecule type" value="Genomic_DNA"/>
</dbReference>
<protein>
    <submittedName>
        <fullName evidence="2">Uncharacterized protein</fullName>
    </submittedName>
</protein>
<feature type="compositionally biased region" description="Acidic residues" evidence="1">
    <location>
        <begin position="77"/>
        <end position="86"/>
    </location>
</feature>
<dbReference type="Proteomes" id="UP000230423">
    <property type="component" value="Unassembled WGS sequence"/>
</dbReference>
<feature type="compositionally biased region" description="Basic and acidic residues" evidence="1">
    <location>
        <begin position="33"/>
        <end position="43"/>
    </location>
</feature>
<name>A0A2G9U098_TELCI</name>
<sequence length="112" mass="12809">METDTVYPSSSLDDSSPAARMVKTVDTSSVKNEPPEMDAKVEQDSTEQNDQEEVEDDNPIKKAARQTMKDVKVEAPDFYDPEEDEQNEKWMQQHRRRTTGINSASKTEKEAR</sequence>
<reference evidence="2 3" key="1">
    <citation type="submission" date="2015-09" db="EMBL/GenBank/DDBJ databases">
        <title>Draft genome of the parasitic nematode Teladorsagia circumcincta isolate WARC Sus (inbred).</title>
        <authorList>
            <person name="Mitreva M."/>
        </authorList>
    </citation>
    <scope>NUCLEOTIDE SEQUENCE [LARGE SCALE GENOMIC DNA]</scope>
    <source>
        <strain evidence="2 3">S</strain>
    </source>
</reference>
<organism evidence="2 3">
    <name type="scientific">Teladorsagia circumcincta</name>
    <name type="common">Brown stomach worm</name>
    <name type="synonym">Ostertagia circumcincta</name>
    <dbReference type="NCBI Taxonomy" id="45464"/>
    <lineage>
        <taxon>Eukaryota</taxon>
        <taxon>Metazoa</taxon>
        <taxon>Ecdysozoa</taxon>
        <taxon>Nematoda</taxon>
        <taxon>Chromadorea</taxon>
        <taxon>Rhabditida</taxon>
        <taxon>Rhabditina</taxon>
        <taxon>Rhabditomorpha</taxon>
        <taxon>Strongyloidea</taxon>
        <taxon>Trichostrongylidae</taxon>
        <taxon>Teladorsagia</taxon>
    </lineage>
</organism>
<accession>A0A2G9U098</accession>
<dbReference type="AlphaFoldDB" id="A0A2G9U098"/>